<dbReference type="Gene3D" id="1.25.10.10">
    <property type="entry name" value="Leucine-rich Repeat Variant"/>
    <property type="match status" value="1"/>
</dbReference>
<comment type="similarity">
    <text evidence="1">Belongs to the importin alpha family.</text>
</comment>
<evidence type="ECO:0000313" key="6">
    <source>
        <dbReference type="Proteomes" id="UP000078348"/>
    </source>
</evidence>
<dbReference type="Pfam" id="PF00514">
    <property type="entry name" value="Arm"/>
    <property type="match status" value="1"/>
</dbReference>
<dbReference type="SUPFAM" id="SSF48371">
    <property type="entry name" value="ARM repeat"/>
    <property type="match status" value="1"/>
</dbReference>
<organism evidence="5 6">
    <name type="scientific">Blastocystis sp. subtype 1 (strain ATCC 50177 / NandII)</name>
    <dbReference type="NCBI Taxonomy" id="478820"/>
    <lineage>
        <taxon>Eukaryota</taxon>
        <taxon>Sar</taxon>
        <taxon>Stramenopiles</taxon>
        <taxon>Bigyra</taxon>
        <taxon>Opalozoa</taxon>
        <taxon>Opalinata</taxon>
        <taxon>Blastocystidae</taxon>
        <taxon>Blastocystis</taxon>
    </lineage>
</organism>
<dbReference type="InterPro" id="IPR016024">
    <property type="entry name" value="ARM-type_fold"/>
</dbReference>
<dbReference type="GO" id="GO:0015031">
    <property type="term" value="P:protein transport"/>
    <property type="evidence" value="ECO:0007669"/>
    <property type="project" value="UniProtKB-KW"/>
</dbReference>
<keyword evidence="2" id="KW-0813">Transport</keyword>
<evidence type="ECO:0000313" key="5">
    <source>
        <dbReference type="EMBL" id="OAO13255.1"/>
    </source>
</evidence>
<comment type="caution">
    <text evidence="5">The sequence shown here is derived from an EMBL/GenBank/DDBJ whole genome shotgun (WGS) entry which is preliminary data.</text>
</comment>
<protein>
    <submittedName>
        <fullName evidence="5">Importin subunit alpha</fullName>
    </submittedName>
</protein>
<name>A0A196S883_BLAHN</name>
<evidence type="ECO:0000256" key="1">
    <source>
        <dbReference type="ARBA" id="ARBA00010394"/>
    </source>
</evidence>
<sequence length="561" mass="63878">MDVLGSIGNEPFNDPVMKRGSYSIADYLTENLSELSDEELLRQIDFITEVFEQEQDTIQLDTSRNIRILPILVEQVQKNRSVEVNVHLLHLFTTMCSYSEKFIIKLCHIGIINIIKNFMDSDNTSILKESITLLSTVVWYFVGQSKQYPKTKQFEIEIQTILLEGSFIPRLLSLILDGNTPDSVFVICLHCFSQYPPQINLASTDTKRILSVLSRKLTLTTNHDVIIHICKVIGRHFVIASRVIYLVSSCMIPHIIALLGHHMIDIVSEALHVIGCMIALERDDRENFDYTEYAVDCGVIKYLCSLLKQKSVSILKEALWTISNIIAGSTELIDSVINSNCITQVIAMLDSPDYDKLKTEAYWVFMNGCTCGNDQQIEYFVQNGVIHILMSLLRNEQQNPEVFDALECIVKAGDRLAAAAQAVQAVQMDVEILQELASTTQGVFQKRAEVFYHSYFYQCGVCHRYFYVGDVPMKYCQECAFPVCEGCDCSVYHLDYQLAHWEESEEKKSETKKKGRRKKKSSQAKLPAEKEAVPEGVLQRFKELLGAYLEDLDMLRLSSLL</sequence>
<dbReference type="InterPro" id="IPR000225">
    <property type="entry name" value="Armadillo"/>
</dbReference>
<dbReference type="SMART" id="SM00185">
    <property type="entry name" value="ARM"/>
    <property type="match status" value="4"/>
</dbReference>
<keyword evidence="3" id="KW-0653">Protein transport</keyword>
<evidence type="ECO:0000256" key="3">
    <source>
        <dbReference type="ARBA" id="ARBA00022927"/>
    </source>
</evidence>
<dbReference type="InterPro" id="IPR011989">
    <property type="entry name" value="ARM-like"/>
</dbReference>
<dbReference type="PANTHER" id="PTHR23316">
    <property type="entry name" value="IMPORTIN ALPHA"/>
    <property type="match status" value="1"/>
</dbReference>
<evidence type="ECO:0000256" key="2">
    <source>
        <dbReference type="ARBA" id="ARBA00022448"/>
    </source>
</evidence>
<reference evidence="5 6" key="1">
    <citation type="submission" date="2016-05" db="EMBL/GenBank/DDBJ databases">
        <title>Nuclear genome of Blastocystis sp. subtype 1 NandII.</title>
        <authorList>
            <person name="Gentekaki E."/>
            <person name="Curtis B."/>
            <person name="Stairs C."/>
            <person name="Eme L."/>
            <person name="Herman E."/>
            <person name="Klimes V."/>
            <person name="Arias M.C."/>
            <person name="Elias M."/>
            <person name="Hilliou F."/>
            <person name="Klute M."/>
            <person name="Malik S.-B."/>
            <person name="Pightling A."/>
            <person name="Rachubinski R."/>
            <person name="Salas D."/>
            <person name="Schlacht A."/>
            <person name="Suga H."/>
            <person name="Archibald J."/>
            <person name="Ball S.G."/>
            <person name="Clark G."/>
            <person name="Dacks J."/>
            <person name="Van Der Giezen M."/>
            <person name="Tsaousis A."/>
            <person name="Roger A."/>
        </authorList>
    </citation>
    <scope>NUCLEOTIDE SEQUENCE [LARGE SCALE GENOMIC DNA]</scope>
    <source>
        <strain evidence="6">ATCC 50177 / NandII</strain>
    </source>
</reference>
<proteinExistence type="inferred from homology"/>
<feature type="compositionally biased region" description="Basic residues" evidence="4">
    <location>
        <begin position="510"/>
        <end position="522"/>
    </location>
</feature>
<dbReference type="EMBL" id="LXWW01000430">
    <property type="protein sequence ID" value="OAO13255.1"/>
    <property type="molecule type" value="Genomic_DNA"/>
</dbReference>
<dbReference type="OrthoDB" id="29145at2759"/>
<gene>
    <name evidence="5" type="ORF">AV274_5052</name>
</gene>
<keyword evidence="6" id="KW-1185">Reference proteome</keyword>
<feature type="region of interest" description="Disordered" evidence="4">
    <location>
        <begin position="507"/>
        <end position="531"/>
    </location>
</feature>
<accession>A0A196S883</accession>
<dbReference type="Proteomes" id="UP000078348">
    <property type="component" value="Unassembled WGS sequence"/>
</dbReference>
<dbReference type="STRING" id="478820.A0A196S883"/>
<evidence type="ECO:0000256" key="4">
    <source>
        <dbReference type="SAM" id="MobiDB-lite"/>
    </source>
</evidence>
<dbReference type="AlphaFoldDB" id="A0A196S883"/>